<dbReference type="GO" id="GO:0003677">
    <property type="term" value="F:DNA binding"/>
    <property type="evidence" value="ECO:0007669"/>
    <property type="project" value="UniProtKB-KW"/>
</dbReference>
<sequence>MFSLVPIKQEYSSVEEENQSASNGLQNNLHHHHHHHHPQEYPPPLFTHQDVEYMYRQLPQFWSQSQMQSAAAAAGHIDASLNKTTGQHNLTQHSERLPGPSYIHQETVYTQDPKGTREHPACLPSSESSQILLSPPPIPAHSMANHTIAFMRSQSFPVRHNGPGRPPKNSLIIPTLTPLGTAFPRPGHMVNPSVPGTTSSPSTTTGTSTIDTTSTLDTSSSRNSDTSTPGLPGTPGPGLPGTPGPSGSNGPNGPNGPIGPNSGSGNPGGSTSSSTAASPAKIKPKCQCEVCYKEFGHKSNLFIHMRTHNGERPYKCNQCDKCFTHSGNLAIHMRTHSGERPYACQICGKMFSHSGNLSTHLRTHSGVKPYKCSVCGKEFRHSGNLSIHERIHSGIKPFQCKICGKEFYHSGNLTTHMKKHPMDKDSLGPGPVGRGHGHPIVVDDQQVEVQIDGSSQMDAVMDSTMDEEERLDPSAACSAEISEADEHEAERVYEPSS</sequence>
<keyword evidence="5 11" id="KW-0863">Zinc-finger</keyword>
<feature type="region of interest" description="Disordered" evidence="12">
    <location>
        <begin position="177"/>
        <end position="278"/>
    </location>
</feature>
<dbReference type="PANTHER" id="PTHR16515">
    <property type="entry name" value="PR DOMAIN ZINC FINGER PROTEIN"/>
    <property type="match status" value="1"/>
</dbReference>
<dbReference type="FunFam" id="3.30.160.60:FF:000110">
    <property type="entry name" value="Zinc finger protein-like"/>
    <property type="match status" value="1"/>
</dbReference>
<keyword evidence="10" id="KW-0539">Nucleus</keyword>
<feature type="compositionally biased region" description="Low complexity" evidence="12">
    <location>
        <begin position="258"/>
        <end position="275"/>
    </location>
</feature>
<feature type="compositionally biased region" description="Polar residues" evidence="12">
    <location>
        <begin position="19"/>
        <end position="28"/>
    </location>
</feature>
<dbReference type="EMBL" id="CAJNRD030001114">
    <property type="protein sequence ID" value="CAG5074133.1"/>
    <property type="molecule type" value="Genomic_DNA"/>
</dbReference>
<organism evidence="14 15">
    <name type="scientific">Cotesia congregata</name>
    <name type="common">Parasitoid wasp</name>
    <name type="synonym">Apanteles congregatus</name>
    <dbReference type="NCBI Taxonomy" id="51543"/>
    <lineage>
        <taxon>Eukaryota</taxon>
        <taxon>Metazoa</taxon>
        <taxon>Ecdysozoa</taxon>
        <taxon>Arthropoda</taxon>
        <taxon>Hexapoda</taxon>
        <taxon>Insecta</taxon>
        <taxon>Pterygota</taxon>
        <taxon>Neoptera</taxon>
        <taxon>Endopterygota</taxon>
        <taxon>Hymenoptera</taxon>
        <taxon>Apocrita</taxon>
        <taxon>Ichneumonoidea</taxon>
        <taxon>Braconidae</taxon>
        <taxon>Microgastrinae</taxon>
        <taxon>Cotesia</taxon>
    </lineage>
</organism>
<keyword evidence="15" id="KW-1185">Reference proteome</keyword>
<evidence type="ECO:0000259" key="13">
    <source>
        <dbReference type="PROSITE" id="PS50157"/>
    </source>
</evidence>
<feature type="region of interest" description="Disordered" evidence="12">
    <location>
        <begin position="463"/>
        <end position="497"/>
    </location>
</feature>
<evidence type="ECO:0000256" key="6">
    <source>
        <dbReference type="ARBA" id="ARBA00022833"/>
    </source>
</evidence>
<dbReference type="GO" id="GO:0010468">
    <property type="term" value="P:regulation of gene expression"/>
    <property type="evidence" value="ECO:0007669"/>
    <property type="project" value="TreeGrafter"/>
</dbReference>
<evidence type="ECO:0000256" key="9">
    <source>
        <dbReference type="ARBA" id="ARBA00023163"/>
    </source>
</evidence>
<evidence type="ECO:0000256" key="4">
    <source>
        <dbReference type="ARBA" id="ARBA00022737"/>
    </source>
</evidence>
<dbReference type="AlphaFoldDB" id="A0A8J2H204"/>
<keyword evidence="8" id="KW-0238">DNA-binding</keyword>
<name>A0A8J2H204_COTCN</name>
<dbReference type="Proteomes" id="UP000786811">
    <property type="component" value="Unassembled WGS sequence"/>
</dbReference>
<evidence type="ECO:0000256" key="3">
    <source>
        <dbReference type="ARBA" id="ARBA00022723"/>
    </source>
</evidence>
<accession>A0A8J2H204</accession>
<evidence type="ECO:0000313" key="14">
    <source>
        <dbReference type="EMBL" id="CAG5074133.1"/>
    </source>
</evidence>
<feature type="domain" description="C2H2-type" evidence="13">
    <location>
        <begin position="370"/>
        <end position="397"/>
    </location>
</feature>
<dbReference type="InterPro" id="IPR013087">
    <property type="entry name" value="Znf_C2H2_type"/>
</dbReference>
<protein>
    <submittedName>
        <fullName evidence="14">Similar to gl: Protein glass (Drosophila melanogaster)</fullName>
    </submittedName>
</protein>
<dbReference type="InterPro" id="IPR036236">
    <property type="entry name" value="Znf_C2H2_sf"/>
</dbReference>
<feature type="compositionally biased region" description="Pro residues" evidence="12">
    <location>
        <begin position="232"/>
        <end position="243"/>
    </location>
</feature>
<comment type="caution">
    <text evidence="14">The sequence shown here is derived from an EMBL/GenBank/DDBJ whole genome shotgun (WGS) entry which is preliminary data.</text>
</comment>
<proteinExistence type="inferred from homology"/>
<evidence type="ECO:0000256" key="12">
    <source>
        <dbReference type="SAM" id="MobiDB-lite"/>
    </source>
</evidence>
<dbReference type="GO" id="GO:0005634">
    <property type="term" value="C:nucleus"/>
    <property type="evidence" value="ECO:0007669"/>
    <property type="project" value="UniProtKB-SubCell"/>
</dbReference>
<dbReference type="PROSITE" id="PS50157">
    <property type="entry name" value="ZINC_FINGER_C2H2_2"/>
    <property type="match status" value="5"/>
</dbReference>
<keyword evidence="9" id="KW-0804">Transcription</keyword>
<gene>
    <name evidence="14" type="ORF">HICCMSTLAB_LOCUS905</name>
</gene>
<dbReference type="OrthoDB" id="6077919at2759"/>
<keyword evidence="6" id="KW-0862">Zinc</keyword>
<evidence type="ECO:0000256" key="1">
    <source>
        <dbReference type="ARBA" id="ARBA00004123"/>
    </source>
</evidence>
<feature type="domain" description="C2H2-type" evidence="13">
    <location>
        <begin position="398"/>
        <end position="425"/>
    </location>
</feature>
<dbReference type="InterPro" id="IPR050331">
    <property type="entry name" value="Zinc_finger"/>
</dbReference>
<keyword evidence="3" id="KW-0479">Metal-binding</keyword>
<dbReference type="Gene3D" id="3.30.160.60">
    <property type="entry name" value="Classic Zinc Finger"/>
    <property type="match status" value="5"/>
</dbReference>
<feature type="region of interest" description="Disordered" evidence="12">
    <location>
        <begin position="12"/>
        <end position="43"/>
    </location>
</feature>
<comment type="subcellular location">
    <subcellularLocation>
        <location evidence="1">Nucleus</location>
    </subcellularLocation>
</comment>
<evidence type="ECO:0000256" key="2">
    <source>
        <dbReference type="ARBA" id="ARBA00006991"/>
    </source>
</evidence>
<dbReference type="Pfam" id="PF00096">
    <property type="entry name" value="zf-C2H2"/>
    <property type="match status" value="5"/>
</dbReference>
<evidence type="ECO:0000256" key="5">
    <source>
        <dbReference type="ARBA" id="ARBA00022771"/>
    </source>
</evidence>
<feature type="domain" description="C2H2-type" evidence="13">
    <location>
        <begin position="286"/>
        <end position="313"/>
    </location>
</feature>
<feature type="domain" description="C2H2-type" evidence="13">
    <location>
        <begin position="314"/>
        <end position="341"/>
    </location>
</feature>
<feature type="domain" description="C2H2-type" evidence="13">
    <location>
        <begin position="342"/>
        <end position="369"/>
    </location>
</feature>
<evidence type="ECO:0000256" key="11">
    <source>
        <dbReference type="PROSITE-ProRule" id="PRU00042"/>
    </source>
</evidence>
<comment type="similarity">
    <text evidence="2">Belongs to the krueppel C2H2-type zinc-finger protein family.</text>
</comment>
<dbReference type="SUPFAM" id="SSF57667">
    <property type="entry name" value="beta-beta-alpha zinc fingers"/>
    <property type="match status" value="3"/>
</dbReference>
<dbReference type="GO" id="GO:0008270">
    <property type="term" value="F:zinc ion binding"/>
    <property type="evidence" value="ECO:0007669"/>
    <property type="project" value="UniProtKB-KW"/>
</dbReference>
<dbReference type="PANTHER" id="PTHR16515:SF49">
    <property type="entry name" value="GASTRULA ZINC FINGER PROTEIN XLCGF49.1-LIKE-RELATED"/>
    <property type="match status" value="1"/>
</dbReference>
<dbReference type="SMART" id="SM00355">
    <property type="entry name" value="ZnF_C2H2"/>
    <property type="match status" value="5"/>
</dbReference>
<feature type="compositionally biased region" description="Low complexity" evidence="12">
    <location>
        <begin position="193"/>
        <end position="231"/>
    </location>
</feature>
<evidence type="ECO:0000256" key="10">
    <source>
        <dbReference type="ARBA" id="ARBA00023242"/>
    </source>
</evidence>
<feature type="compositionally biased region" description="Basic and acidic residues" evidence="12">
    <location>
        <begin position="488"/>
        <end position="497"/>
    </location>
</feature>
<dbReference type="FunFam" id="3.30.160.60:FF:001480">
    <property type="entry name" value="Si:cabz01071911.3"/>
    <property type="match status" value="2"/>
</dbReference>
<reference evidence="14" key="1">
    <citation type="submission" date="2021-04" db="EMBL/GenBank/DDBJ databases">
        <authorList>
            <person name="Chebbi M.A.C M."/>
        </authorList>
    </citation>
    <scope>NUCLEOTIDE SEQUENCE</scope>
</reference>
<dbReference type="PROSITE" id="PS00028">
    <property type="entry name" value="ZINC_FINGER_C2H2_1"/>
    <property type="match status" value="5"/>
</dbReference>
<evidence type="ECO:0000313" key="15">
    <source>
        <dbReference type="Proteomes" id="UP000786811"/>
    </source>
</evidence>
<keyword evidence="4" id="KW-0677">Repeat</keyword>
<evidence type="ECO:0000256" key="7">
    <source>
        <dbReference type="ARBA" id="ARBA00023015"/>
    </source>
</evidence>
<dbReference type="FunFam" id="3.30.160.60:FF:000634">
    <property type="entry name" value="Zinc finger X-chromosomal protein"/>
    <property type="match status" value="1"/>
</dbReference>
<evidence type="ECO:0000256" key="8">
    <source>
        <dbReference type="ARBA" id="ARBA00023125"/>
    </source>
</evidence>
<keyword evidence="7" id="KW-0805">Transcription regulation</keyword>